<feature type="region of interest" description="Disordered" evidence="1">
    <location>
        <begin position="199"/>
        <end position="240"/>
    </location>
</feature>
<sequence length="282" mass="32677">MANGAENLLMQQHNIPEHQQRVANEFYDTAGGVDDHFKPKYQQRTLPSIDIGDPTSIDRRPEFGKRAYDRDGTKRFHWEENDVRSLHRDDHGHAQDVDGHVIRVSKDDIRNLLERASMDEHGYIRLPEHARSFTQTKLVPDIYTKDEINEMLYGICGAQEKNEDDFQMKHDGVYYPLNDNISWLTTCMEEMRQDITRMQTPHAAEATTPVSIDRNLPTSIDADPSQSNPMQSQPDSYTRSEIDQMVEEIYRTLGAAEERLDKRCDDIYFPWDITISSLTSQT</sequence>
<comment type="caution">
    <text evidence="2">The sequence shown here is derived from an EMBL/GenBank/DDBJ whole genome shotgun (WGS) entry which is preliminary data.</text>
</comment>
<keyword evidence="3" id="KW-1185">Reference proteome</keyword>
<evidence type="ECO:0000313" key="3">
    <source>
        <dbReference type="Proteomes" id="UP000266723"/>
    </source>
</evidence>
<accession>A0ABQ7C4E6</accession>
<organism evidence="2 3">
    <name type="scientific">Brassica cretica</name>
    <name type="common">Mustard</name>
    <dbReference type="NCBI Taxonomy" id="69181"/>
    <lineage>
        <taxon>Eukaryota</taxon>
        <taxon>Viridiplantae</taxon>
        <taxon>Streptophyta</taxon>
        <taxon>Embryophyta</taxon>
        <taxon>Tracheophyta</taxon>
        <taxon>Spermatophyta</taxon>
        <taxon>Magnoliopsida</taxon>
        <taxon>eudicotyledons</taxon>
        <taxon>Gunneridae</taxon>
        <taxon>Pentapetalae</taxon>
        <taxon>rosids</taxon>
        <taxon>malvids</taxon>
        <taxon>Brassicales</taxon>
        <taxon>Brassicaceae</taxon>
        <taxon>Brassiceae</taxon>
        <taxon>Brassica</taxon>
    </lineage>
</organism>
<reference evidence="2 3" key="1">
    <citation type="journal article" date="2020" name="BMC Genomics">
        <title>Intraspecific diversification of the crop wild relative Brassica cretica Lam. using demographic model selection.</title>
        <authorList>
            <person name="Kioukis A."/>
            <person name="Michalopoulou V.A."/>
            <person name="Briers L."/>
            <person name="Pirintsos S."/>
            <person name="Studholme D.J."/>
            <person name="Pavlidis P."/>
            <person name="Sarris P.F."/>
        </authorList>
    </citation>
    <scope>NUCLEOTIDE SEQUENCE [LARGE SCALE GENOMIC DNA]</scope>
    <source>
        <strain evidence="3">cv. PFS-1207/04</strain>
    </source>
</reference>
<dbReference type="EMBL" id="QGKV02000832">
    <property type="protein sequence ID" value="KAF3546183.1"/>
    <property type="molecule type" value="Genomic_DNA"/>
</dbReference>
<proteinExistence type="predicted"/>
<name>A0ABQ7C4E6_BRACR</name>
<protein>
    <submittedName>
        <fullName evidence="2">Uncharacterized protein</fullName>
    </submittedName>
</protein>
<evidence type="ECO:0000256" key="1">
    <source>
        <dbReference type="SAM" id="MobiDB-lite"/>
    </source>
</evidence>
<feature type="compositionally biased region" description="Polar residues" evidence="1">
    <location>
        <begin position="224"/>
        <end position="239"/>
    </location>
</feature>
<gene>
    <name evidence="2" type="ORF">DY000_02007330</name>
</gene>
<dbReference type="Proteomes" id="UP000266723">
    <property type="component" value="Unassembled WGS sequence"/>
</dbReference>
<evidence type="ECO:0000313" key="2">
    <source>
        <dbReference type="EMBL" id="KAF3546183.1"/>
    </source>
</evidence>